<feature type="region of interest" description="Disordered" evidence="6">
    <location>
        <begin position="554"/>
        <end position="611"/>
    </location>
</feature>
<evidence type="ECO:0000256" key="1">
    <source>
        <dbReference type="ARBA" id="ARBA00022527"/>
    </source>
</evidence>
<dbReference type="InterPro" id="IPR011009">
    <property type="entry name" value="Kinase-like_dom_sf"/>
</dbReference>
<evidence type="ECO:0000313" key="9">
    <source>
        <dbReference type="Proteomes" id="UP001634394"/>
    </source>
</evidence>
<dbReference type="Gene3D" id="3.30.200.20">
    <property type="entry name" value="Phosphorylase Kinase, domain 1"/>
    <property type="match status" value="1"/>
</dbReference>
<keyword evidence="1" id="KW-0723">Serine/threonine-protein kinase</keyword>
<dbReference type="Proteomes" id="UP001634394">
    <property type="component" value="Unassembled WGS sequence"/>
</dbReference>
<reference evidence="8 9" key="1">
    <citation type="submission" date="2024-11" db="EMBL/GenBank/DDBJ databases">
        <title>Chromosome-level genome assembly of the freshwater bivalve Anodonta woodiana.</title>
        <authorList>
            <person name="Chen X."/>
        </authorList>
    </citation>
    <scope>NUCLEOTIDE SEQUENCE [LARGE SCALE GENOMIC DNA]</scope>
    <source>
        <strain evidence="8">MN2024</strain>
        <tissue evidence="8">Gills</tissue>
    </source>
</reference>
<evidence type="ECO:0000259" key="7">
    <source>
        <dbReference type="PROSITE" id="PS50011"/>
    </source>
</evidence>
<evidence type="ECO:0000256" key="4">
    <source>
        <dbReference type="ARBA" id="ARBA00022777"/>
    </source>
</evidence>
<dbReference type="CDD" id="cd00180">
    <property type="entry name" value="PKc"/>
    <property type="match status" value="1"/>
</dbReference>
<dbReference type="Pfam" id="PF00069">
    <property type="entry name" value="Pkinase"/>
    <property type="match status" value="1"/>
</dbReference>
<gene>
    <name evidence="8" type="ORF">ACJMK2_023706</name>
</gene>
<dbReference type="EMBL" id="JBJQND010000019">
    <property type="protein sequence ID" value="KAL3832025.1"/>
    <property type="molecule type" value="Genomic_DNA"/>
</dbReference>
<evidence type="ECO:0000256" key="2">
    <source>
        <dbReference type="ARBA" id="ARBA00022679"/>
    </source>
</evidence>
<dbReference type="AlphaFoldDB" id="A0ABD3T541"/>
<dbReference type="GO" id="GO:0005524">
    <property type="term" value="F:ATP binding"/>
    <property type="evidence" value="ECO:0007669"/>
    <property type="project" value="UniProtKB-KW"/>
</dbReference>
<dbReference type="SUPFAM" id="SSF56112">
    <property type="entry name" value="Protein kinase-like (PK-like)"/>
    <property type="match status" value="1"/>
</dbReference>
<sequence>MEEESPPNQGTSVVYHPQPVSPSGVVDINPQNKDAFESHHLPQPEDCIGTGDPMKLPGDTQDHVAGLFREDQLLLHEMKFGRTGPREITLNINSNSAMRTPQSNAFLETDIEAPARPMKQFMDSYNEDLAKFKRKKGKYNACSILKKSKSGVLLPRPIQPRNQPHVTQPSQDQDAVVYDASYDEKMQKEVNEDWYQHLNPPGSTCIVSDEEFLKITEQLSENHQDGLWIIHNDLHPVEGAYLEGLHYKAEIPTKGGFGTVSLCRDMVSMMPFIQKTVPKEKWRKAENIALMTLKRHPNICELLGMKQESGKDGTTVSLFLEYAGNSLAAYVQQNKLTHQEIFDISEQMFRGLVHMHSYGILHLDLAPKNICIQGNPGNFRLKIIDFGSAKLSQEPFGIYGMTPEYLAPEVCKYICVQKYDISLAEQPISGKADVAAGALIILYMIEKYDVLTKCINNGQTSYTGKGKDEIKSLRTQLVLTHAINPDLASHLISDGVDMNLRELLNGCLEGNPAGRFSSQEALQFIKERKNGNEPRNEYFQQTTQAGERMFGISSQQDPHGINRHRDKTEPYPTQRHSRAATGVIPTTVNPETYPAASDSHGGNLPNLDILK</sequence>
<keyword evidence="2" id="KW-0808">Transferase</keyword>
<keyword evidence="9" id="KW-1185">Reference proteome</keyword>
<evidence type="ECO:0000256" key="6">
    <source>
        <dbReference type="SAM" id="MobiDB-lite"/>
    </source>
</evidence>
<evidence type="ECO:0000256" key="5">
    <source>
        <dbReference type="ARBA" id="ARBA00022840"/>
    </source>
</evidence>
<dbReference type="PROSITE" id="PS50011">
    <property type="entry name" value="PROTEIN_KINASE_DOM"/>
    <property type="match status" value="1"/>
</dbReference>
<keyword evidence="5" id="KW-0067">ATP-binding</keyword>
<dbReference type="PANTHER" id="PTHR24345:SF91">
    <property type="entry name" value="SERINE_THREONINE-PROTEIN KINASE PLK4"/>
    <property type="match status" value="1"/>
</dbReference>
<dbReference type="GO" id="GO:0004674">
    <property type="term" value="F:protein serine/threonine kinase activity"/>
    <property type="evidence" value="ECO:0007669"/>
    <property type="project" value="UniProtKB-KW"/>
</dbReference>
<feature type="compositionally biased region" description="Polar residues" evidence="6">
    <location>
        <begin position="1"/>
        <end position="12"/>
    </location>
</feature>
<dbReference type="Gene3D" id="1.10.510.10">
    <property type="entry name" value="Transferase(Phosphotransferase) domain 1"/>
    <property type="match status" value="1"/>
</dbReference>
<dbReference type="PROSITE" id="PS00109">
    <property type="entry name" value="PROTEIN_KINASE_TYR"/>
    <property type="match status" value="1"/>
</dbReference>
<feature type="region of interest" description="Disordered" evidence="6">
    <location>
        <begin position="1"/>
        <end position="20"/>
    </location>
</feature>
<dbReference type="InterPro" id="IPR000719">
    <property type="entry name" value="Prot_kinase_dom"/>
</dbReference>
<keyword evidence="3" id="KW-0547">Nucleotide-binding</keyword>
<organism evidence="8 9">
    <name type="scientific">Sinanodonta woodiana</name>
    <name type="common">Chinese pond mussel</name>
    <name type="synonym">Anodonta woodiana</name>
    <dbReference type="NCBI Taxonomy" id="1069815"/>
    <lineage>
        <taxon>Eukaryota</taxon>
        <taxon>Metazoa</taxon>
        <taxon>Spiralia</taxon>
        <taxon>Lophotrochozoa</taxon>
        <taxon>Mollusca</taxon>
        <taxon>Bivalvia</taxon>
        <taxon>Autobranchia</taxon>
        <taxon>Heteroconchia</taxon>
        <taxon>Palaeoheterodonta</taxon>
        <taxon>Unionida</taxon>
        <taxon>Unionoidea</taxon>
        <taxon>Unionidae</taxon>
        <taxon>Unioninae</taxon>
        <taxon>Sinanodonta</taxon>
    </lineage>
</organism>
<evidence type="ECO:0000256" key="3">
    <source>
        <dbReference type="ARBA" id="ARBA00022741"/>
    </source>
</evidence>
<name>A0ABD3T541_SINWO</name>
<protein>
    <recommendedName>
        <fullName evidence="7">Protein kinase domain-containing protein</fullName>
    </recommendedName>
</protein>
<evidence type="ECO:0000313" key="8">
    <source>
        <dbReference type="EMBL" id="KAL3832026.1"/>
    </source>
</evidence>
<comment type="caution">
    <text evidence="8">The sequence shown here is derived from an EMBL/GenBank/DDBJ whole genome shotgun (WGS) entry which is preliminary data.</text>
</comment>
<accession>A0ABD3T541</accession>
<dbReference type="InterPro" id="IPR008266">
    <property type="entry name" value="Tyr_kinase_AS"/>
</dbReference>
<feature type="domain" description="Protein kinase" evidence="7">
    <location>
        <begin position="246"/>
        <end position="539"/>
    </location>
</feature>
<dbReference type="PANTHER" id="PTHR24345">
    <property type="entry name" value="SERINE/THREONINE-PROTEIN KINASE PLK"/>
    <property type="match status" value="1"/>
</dbReference>
<dbReference type="EMBL" id="JBJQND010000019">
    <property type="protein sequence ID" value="KAL3832026.1"/>
    <property type="molecule type" value="Genomic_DNA"/>
</dbReference>
<proteinExistence type="predicted"/>
<keyword evidence="4" id="KW-0418">Kinase</keyword>